<evidence type="ECO:0000313" key="2">
    <source>
        <dbReference type="EMBL" id="TQL59261.1"/>
    </source>
</evidence>
<protein>
    <submittedName>
        <fullName evidence="2">Putative membrane protein SpoIIM required for sporulation</fullName>
    </submittedName>
</protein>
<name>A0A542ZG07_9MICO</name>
<evidence type="ECO:0000256" key="1">
    <source>
        <dbReference type="SAM" id="Phobius"/>
    </source>
</evidence>
<dbReference type="PANTHER" id="PTHR35337:SF1">
    <property type="entry name" value="SLR1478 PROTEIN"/>
    <property type="match status" value="1"/>
</dbReference>
<proteinExistence type="predicted"/>
<sequence>MDLDAFVAAHQGEWQRLDALARQRRLSGAEADEILDRYQRVATHLSVVRSAAPDPSLVTYLSSLLARARARSAGTRSVAWRDLAVFFTDTFPAALYRTRRWWIATALVNVAVAFVIGWWLLAHPAVESSLLSPAEVDQLVRVDFAHYYSEYAASHFAAKVWTNNAWVSALCIAFGVLGLPVIYLLLQNVLNVAIIGSIMVHHHRASVFFGLILPHGILELTAVFIAGATGLRLFWSWVEPGPRTRTQAVAREGRSAIAVALGLAAVLAVSGVIEAFVTPSPLPTWARVGIGVLAEAAFLTYVFTAGRWAVRRGATGDVSAEDAGAQAPVVG</sequence>
<comment type="caution">
    <text evidence="2">The sequence shown here is derived from an EMBL/GenBank/DDBJ whole genome shotgun (WGS) entry which is preliminary data.</text>
</comment>
<feature type="transmembrane region" description="Helical" evidence="1">
    <location>
        <begin position="165"/>
        <end position="186"/>
    </location>
</feature>
<organism evidence="2 3">
    <name type="scientific">Oryzihumus leptocrescens</name>
    <dbReference type="NCBI Taxonomy" id="297536"/>
    <lineage>
        <taxon>Bacteria</taxon>
        <taxon>Bacillati</taxon>
        <taxon>Actinomycetota</taxon>
        <taxon>Actinomycetes</taxon>
        <taxon>Micrococcales</taxon>
        <taxon>Intrasporangiaceae</taxon>
        <taxon>Oryzihumus</taxon>
    </lineage>
</organism>
<feature type="transmembrane region" description="Helical" evidence="1">
    <location>
        <begin position="255"/>
        <end position="277"/>
    </location>
</feature>
<dbReference type="RefSeq" id="WP_141787308.1">
    <property type="nucleotide sequence ID" value="NZ_BAAAKX010000009.1"/>
</dbReference>
<keyword evidence="1" id="KW-0812">Transmembrane</keyword>
<feature type="transmembrane region" description="Helical" evidence="1">
    <location>
        <begin position="284"/>
        <end position="303"/>
    </location>
</feature>
<feature type="transmembrane region" description="Helical" evidence="1">
    <location>
        <begin position="101"/>
        <end position="121"/>
    </location>
</feature>
<dbReference type="PANTHER" id="PTHR35337">
    <property type="entry name" value="SLR1478 PROTEIN"/>
    <property type="match status" value="1"/>
</dbReference>
<dbReference type="Proteomes" id="UP000319514">
    <property type="component" value="Unassembled WGS sequence"/>
</dbReference>
<dbReference type="InterPro" id="IPR002798">
    <property type="entry name" value="SpoIIM-like"/>
</dbReference>
<feature type="transmembrane region" description="Helical" evidence="1">
    <location>
        <begin position="207"/>
        <end position="235"/>
    </location>
</feature>
<gene>
    <name evidence="2" type="ORF">FB474_0611</name>
</gene>
<keyword evidence="1" id="KW-1133">Transmembrane helix</keyword>
<dbReference type="AlphaFoldDB" id="A0A542ZG07"/>
<keyword evidence="1" id="KW-0472">Membrane</keyword>
<reference evidence="2 3" key="1">
    <citation type="submission" date="2019-06" db="EMBL/GenBank/DDBJ databases">
        <title>Sequencing the genomes of 1000 actinobacteria strains.</title>
        <authorList>
            <person name="Klenk H.-P."/>
        </authorList>
    </citation>
    <scope>NUCLEOTIDE SEQUENCE [LARGE SCALE GENOMIC DNA]</scope>
    <source>
        <strain evidence="2 3">DSM 18082</strain>
    </source>
</reference>
<evidence type="ECO:0000313" key="3">
    <source>
        <dbReference type="Proteomes" id="UP000319514"/>
    </source>
</evidence>
<dbReference type="EMBL" id="VFOQ01000001">
    <property type="protein sequence ID" value="TQL59261.1"/>
    <property type="molecule type" value="Genomic_DNA"/>
</dbReference>
<accession>A0A542ZG07</accession>
<keyword evidence="3" id="KW-1185">Reference proteome</keyword>
<dbReference type="OrthoDB" id="5243448at2"/>
<dbReference type="Pfam" id="PF01944">
    <property type="entry name" value="SpoIIM"/>
    <property type="match status" value="1"/>
</dbReference>